<reference evidence="1" key="1">
    <citation type="submission" date="2018-05" db="EMBL/GenBank/DDBJ databases">
        <authorList>
            <person name="Lanie J.A."/>
            <person name="Ng W.-L."/>
            <person name="Kazmierczak K.M."/>
            <person name="Andrzejewski T.M."/>
            <person name="Davidsen T.M."/>
            <person name="Wayne K.J."/>
            <person name="Tettelin H."/>
            <person name="Glass J.I."/>
            <person name="Rusch D."/>
            <person name="Podicherti R."/>
            <person name="Tsui H.-C.T."/>
            <person name="Winkler M.E."/>
        </authorList>
    </citation>
    <scope>NUCLEOTIDE SEQUENCE</scope>
</reference>
<evidence type="ECO:0000313" key="1">
    <source>
        <dbReference type="EMBL" id="SVB69568.1"/>
    </source>
</evidence>
<protein>
    <submittedName>
        <fullName evidence="1">Uncharacterized protein</fullName>
    </submittedName>
</protein>
<gene>
    <name evidence="1" type="ORF">METZ01_LOCUS222422</name>
</gene>
<dbReference type="AlphaFoldDB" id="A0A382G2S8"/>
<proteinExistence type="predicted"/>
<accession>A0A382G2S8</accession>
<sequence>MDRIKHRWRIPFAKHIKLLIDHTDVFMRGRGRCNHFIRMEQELMRDTIFLQKSLEKYHSKYCRWIQQNISTPERFI</sequence>
<organism evidence="1">
    <name type="scientific">marine metagenome</name>
    <dbReference type="NCBI Taxonomy" id="408172"/>
    <lineage>
        <taxon>unclassified sequences</taxon>
        <taxon>metagenomes</taxon>
        <taxon>ecological metagenomes</taxon>
    </lineage>
</organism>
<dbReference type="EMBL" id="UINC01053265">
    <property type="protein sequence ID" value="SVB69568.1"/>
    <property type="molecule type" value="Genomic_DNA"/>
</dbReference>
<name>A0A382G2S8_9ZZZZ</name>